<evidence type="ECO:0000256" key="3">
    <source>
        <dbReference type="ARBA" id="ARBA00022927"/>
    </source>
</evidence>
<dbReference type="AlphaFoldDB" id="F4R845"/>
<gene>
    <name evidence="6" type="ORF">MELLADRAFT_76664</name>
</gene>
<evidence type="ECO:0000256" key="4">
    <source>
        <dbReference type="ARBA" id="ARBA00023242"/>
    </source>
</evidence>
<dbReference type="InterPro" id="IPR011989">
    <property type="entry name" value="ARM-like"/>
</dbReference>
<dbReference type="eggNOG" id="KOG2274">
    <property type="taxonomic scope" value="Eukaryota"/>
</dbReference>
<dbReference type="GO" id="GO:0006606">
    <property type="term" value="P:protein import into nucleus"/>
    <property type="evidence" value="ECO:0007669"/>
    <property type="project" value="TreeGrafter"/>
</dbReference>
<dbReference type="PANTHER" id="PTHR10997">
    <property type="entry name" value="IMPORTIN-7, 8, 11"/>
    <property type="match status" value="1"/>
</dbReference>
<dbReference type="SUPFAM" id="SSF48371">
    <property type="entry name" value="ARM repeat"/>
    <property type="match status" value="1"/>
</dbReference>
<dbReference type="VEuPathDB" id="FungiDB:MELLADRAFT_76664"/>
<dbReference type="PANTHER" id="PTHR10997:SF9">
    <property type="entry name" value="IMPORTIN-9"/>
    <property type="match status" value="1"/>
</dbReference>
<dbReference type="GeneID" id="18932824"/>
<evidence type="ECO:0000259" key="5">
    <source>
        <dbReference type="PROSITE" id="PS50166"/>
    </source>
</evidence>
<sequence>MVNNPSHEELATILSQTLSNDNQLRSNAESRLGALPQEVPTFGIILAELITNESYDIALRQAASTNLRRYVLHHWSPFFASFVGFAPSVEIKCRIREIMSQTLGCATRKLRSTCALVISEIAHCDWPEEWPELVPMLIATINNPDKSDATRYFKDGALRVLCELVRNDLTEQQLIPIAKDLLPCLFSVISAPHDDSISDAAMKIRSISIFRQCLITLTLVKSSYPDLTSSITMELLPNWLHLFKLLLTTDAQALQAMVDRNELHLVQNLVGIKCEVMRTLDVILNGFYNSFRQAELLRNDSLSVFVELGFSTLNLFFPIYQKAVLALEESPAWMLADGGSTEQQEDPIFQSNTILRLPATVINFLKNVLSKPISKKLFLNSNSPTSPDNLSPTPALEILVGFIFQYGQITRDEEEGWKADENTFVIEYLDEDEDNAVQLGGTNRQAVVDLLETLIDVLGQPTVTAVMKHLPEMTNQASQMKSQGISHWWKLIESALTVIGNLSGEFQGEGSVHYNINEFVEREVLNLLTGGSQPLLQGRGFVFISQFTKHLTQDKLQQVMLYCSNLFASGDASNNADSDSGCTITTLCLIKALRNFARYSPSLLKPYSYAILDKLLRILPDAVDAISITVIETIHRVCEPVLDELEAEALYKLADCVLQHLSRNVSDHLLVDAVTDLFTMLSTSSSPLVMQALTQRVLPQLGKALTITEVESPKDHFVIKASSVAVIDGVFKGKLMPLSPGMFEAVAPGLFVTLASSEDPDLIQDCLNILTSVVRKGTDQLINWKSHIDQKSGIDHLVSSLAHVLDPQRAESAGLFVGDLILHLLRKSMDSIVGVLPDLLKTLASRLATARTATFSQSMILPFAYLLHQHADTVLDLLESFHVTGINGQQQLALQLVLSTWCENADTFQGYWNIRVSLEQITVKGDLIITDKNVHTIMTRARAKANPDQFQAIPLRAKILKILVGELQSQLSEQAKIGIGNDELEGLDDDDEDEDWEDDVVDLSSKSKREILQLSDMLGPSASYILTDDDDNDKDVEDEADLKEDPFYNLDLLKHLQDFIQHICQQDVEGFKQLSSQWLSAQELLVVQTIL</sequence>
<dbReference type="GO" id="GO:0031267">
    <property type="term" value="F:small GTPase binding"/>
    <property type="evidence" value="ECO:0007669"/>
    <property type="project" value="InterPro"/>
</dbReference>
<keyword evidence="2" id="KW-0813">Transport</keyword>
<dbReference type="PROSITE" id="PS50166">
    <property type="entry name" value="IMPORTIN_B_NT"/>
    <property type="match status" value="1"/>
</dbReference>
<feature type="domain" description="Importin N-terminal" evidence="5">
    <location>
        <begin position="28"/>
        <end position="105"/>
    </location>
</feature>
<dbReference type="Proteomes" id="UP000001072">
    <property type="component" value="Unassembled WGS sequence"/>
</dbReference>
<dbReference type="Gene3D" id="1.25.10.10">
    <property type="entry name" value="Leucine-rich Repeat Variant"/>
    <property type="match status" value="1"/>
</dbReference>
<proteinExistence type="predicted"/>
<keyword evidence="4" id="KW-0539">Nucleus</keyword>
<dbReference type="RefSeq" id="XP_007405066.1">
    <property type="nucleotide sequence ID" value="XM_007405004.1"/>
</dbReference>
<dbReference type="Pfam" id="PF25018">
    <property type="entry name" value="HEAT_IPO9_c"/>
    <property type="match status" value="1"/>
</dbReference>
<evidence type="ECO:0000313" key="6">
    <source>
        <dbReference type="EMBL" id="EGG11431.1"/>
    </source>
</evidence>
<keyword evidence="7" id="KW-1185">Reference proteome</keyword>
<dbReference type="OrthoDB" id="431626at2759"/>
<dbReference type="InParanoid" id="F4R845"/>
<reference evidence="7" key="1">
    <citation type="journal article" date="2011" name="Proc. Natl. Acad. Sci. U.S.A.">
        <title>Obligate biotrophy features unraveled by the genomic analysis of rust fungi.</title>
        <authorList>
            <person name="Duplessis S."/>
            <person name="Cuomo C.A."/>
            <person name="Lin Y.-C."/>
            <person name="Aerts A."/>
            <person name="Tisserant E."/>
            <person name="Veneault-Fourrey C."/>
            <person name="Joly D.L."/>
            <person name="Hacquard S."/>
            <person name="Amselem J."/>
            <person name="Cantarel B.L."/>
            <person name="Chiu R."/>
            <person name="Coutinho P.M."/>
            <person name="Feau N."/>
            <person name="Field M."/>
            <person name="Frey P."/>
            <person name="Gelhaye E."/>
            <person name="Goldberg J."/>
            <person name="Grabherr M.G."/>
            <person name="Kodira C.D."/>
            <person name="Kohler A."/>
            <person name="Kuees U."/>
            <person name="Lindquist E.A."/>
            <person name="Lucas S.M."/>
            <person name="Mago R."/>
            <person name="Mauceli E."/>
            <person name="Morin E."/>
            <person name="Murat C."/>
            <person name="Pangilinan J.L."/>
            <person name="Park R."/>
            <person name="Pearson M."/>
            <person name="Quesneville H."/>
            <person name="Rouhier N."/>
            <person name="Sakthikumar S."/>
            <person name="Salamov A.A."/>
            <person name="Schmutz J."/>
            <person name="Selles B."/>
            <person name="Shapiro H."/>
            <person name="Tanguay P."/>
            <person name="Tuskan G.A."/>
            <person name="Henrissat B."/>
            <person name="Van de Peer Y."/>
            <person name="Rouze P."/>
            <person name="Ellis J.G."/>
            <person name="Dodds P.N."/>
            <person name="Schein J.E."/>
            <person name="Zhong S."/>
            <person name="Hamelin R.C."/>
            <person name="Grigoriev I.V."/>
            <person name="Szabo L.J."/>
            <person name="Martin F."/>
        </authorList>
    </citation>
    <scope>NUCLEOTIDE SEQUENCE [LARGE SCALE GENOMIC DNA]</scope>
    <source>
        <strain evidence="7">98AG31 / pathotype 3-4-7</strain>
    </source>
</reference>
<dbReference type="FunCoup" id="F4R845">
    <property type="interactions" value="584"/>
</dbReference>
<protein>
    <recommendedName>
        <fullName evidence="5">Importin N-terminal domain-containing protein</fullName>
    </recommendedName>
</protein>
<dbReference type="InterPro" id="IPR016024">
    <property type="entry name" value="ARM-type_fold"/>
</dbReference>
<dbReference type="GO" id="GO:0005829">
    <property type="term" value="C:cytosol"/>
    <property type="evidence" value="ECO:0007669"/>
    <property type="project" value="TreeGrafter"/>
</dbReference>
<dbReference type="STRING" id="747676.F4R845"/>
<evidence type="ECO:0000256" key="1">
    <source>
        <dbReference type="ARBA" id="ARBA00004123"/>
    </source>
</evidence>
<organism evidence="7">
    <name type="scientific">Melampsora larici-populina (strain 98AG31 / pathotype 3-4-7)</name>
    <name type="common">Poplar leaf rust fungus</name>
    <dbReference type="NCBI Taxonomy" id="747676"/>
    <lineage>
        <taxon>Eukaryota</taxon>
        <taxon>Fungi</taxon>
        <taxon>Dikarya</taxon>
        <taxon>Basidiomycota</taxon>
        <taxon>Pucciniomycotina</taxon>
        <taxon>Pucciniomycetes</taxon>
        <taxon>Pucciniales</taxon>
        <taxon>Melampsoraceae</taxon>
        <taxon>Melampsora</taxon>
    </lineage>
</organism>
<dbReference type="HOGENOM" id="CLU_008920_1_1_1"/>
<accession>F4R845</accession>
<evidence type="ECO:0000256" key="2">
    <source>
        <dbReference type="ARBA" id="ARBA00022448"/>
    </source>
</evidence>
<dbReference type="KEGG" id="mlr:MELLADRAFT_76664"/>
<dbReference type="InterPro" id="IPR001494">
    <property type="entry name" value="Importin-beta_N"/>
</dbReference>
<name>F4R845_MELLP</name>
<dbReference type="EMBL" id="GL883092">
    <property type="protein sequence ID" value="EGG11431.1"/>
    <property type="molecule type" value="Genomic_DNA"/>
</dbReference>
<comment type="subcellular location">
    <subcellularLocation>
        <location evidence="1">Nucleus</location>
    </subcellularLocation>
</comment>
<keyword evidence="3" id="KW-0653">Protein transport</keyword>
<dbReference type="GO" id="GO:0005635">
    <property type="term" value="C:nuclear envelope"/>
    <property type="evidence" value="ECO:0007669"/>
    <property type="project" value="TreeGrafter"/>
</dbReference>
<dbReference type="InterPro" id="IPR056840">
    <property type="entry name" value="HEAT_IPO9_central"/>
</dbReference>
<evidence type="ECO:0000313" key="7">
    <source>
        <dbReference type="Proteomes" id="UP000001072"/>
    </source>
</evidence>